<reference evidence="2" key="2">
    <citation type="journal article" date="2017" name="Nat. Plants">
        <title>The Aegilops tauschii genome reveals multiple impacts of transposons.</title>
        <authorList>
            <person name="Zhao G."/>
            <person name="Zou C."/>
            <person name="Li K."/>
            <person name="Wang K."/>
            <person name="Li T."/>
            <person name="Gao L."/>
            <person name="Zhang X."/>
            <person name="Wang H."/>
            <person name="Yang Z."/>
            <person name="Liu X."/>
            <person name="Jiang W."/>
            <person name="Mao L."/>
            <person name="Kong X."/>
            <person name="Jiao Y."/>
            <person name="Jia J."/>
        </authorList>
    </citation>
    <scope>NUCLEOTIDE SEQUENCE [LARGE SCALE GENOMIC DNA]</scope>
    <source>
        <strain evidence="2">cv. AL8/78</strain>
    </source>
</reference>
<dbReference type="AlphaFoldDB" id="A0A453MNS4"/>
<organism evidence="1 2">
    <name type="scientific">Aegilops tauschii subsp. strangulata</name>
    <name type="common">Goatgrass</name>
    <dbReference type="NCBI Taxonomy" id="200361"/>
    <lineage>
        <taxon>Eukaryota</taxon>
        <taxon>Viridiplantae</taxon>
        <taxon>Streptophyta</taxon>
        <taxon>Embryophyta</taxon>
        <taxon>Tracheophyta</taxon>
        <taxon>Spermatophyta</taxon>
        <taxon>Magnoliopsida</taxon>
        <taxon>Liliopsida</taxon>
        <taxon>Poales</taxon>
        <taxon>Poaceae</taxon>
        <taxon>BOP clade</taxon>
        <taxon>Pooideae</taxon>
        <taxon>Triticodae</taxon>
        <taxon>Triticeae</taxon>
        <taxon>Triticinae</taxon>
        <taxon>Aegilops</taxon>
    </lineage>
</organism>
<reference evidence="2" key="1">
    <citation type="journal article" date="2014" name="Science">
        <title>Ancient hybridizations among the ancestral genomes of bread wheat.</title>
        <authorList>
            <consortium name="International Wheat Genome Sequencing Consortium,"/>
            <person name="Marcussen T."/>
            <person name="Sandve S.R."/>
            <person name="Heier L."/>
            <person name="Spannagl M."/>
            <person name="Pfeifer M."/>
            <person name="Jakobsen K.S."/>
            <person name="Wulff B.B."/>
            <person name="Steuernagel B."/>
            <person name="Mayer K.F."/>
            <person name="Olsen O.A."/>
        </authorList>
    </citation>
    <scope>NUCLEOTIDE SEQUENCE [LARGE SCALE GENOMIC DNA]</scope>
    <source>
        <strain evidence="2">cv. AL8/78</strain>
    </source>
</reference>
<sequence length="77" mass="8044">SCQGIWLAFPGGRSTPYTGSSWRISTGGGRQTAAFGFGGGRPSVCSATLCFCLYSYSVRPCCCCLLHPSGNTCHQNG</sequence>
<keyword evidence="2" id="KW-1185">Reference proteome</keyword>
<evidence type="ECO:0000313" key="2">
    <source>
        <dbReference type="Proteomes" id="UP000015105"/>
    </source>
</evidence>
<proteinExistence type="predicted"/>
<reference evidence="1" key="4">
    <citation type="submission" date="2019-03" db="UniProtKB">
        <authorList>
            <consortium name="EnsemblPlants"/>
        </authorList>
    </citation>
    <scope>IDENTIFICATION</scope>
</reference>
<dbReference type="EnsemblPlants" id="AET6Gv20008400.4">
    <property type="protein sequence ID" value="AET6Gv20008400.4"/>
    <property type="gene ID" value="AET6Gv20008400"/>
</dbReference>
<dbReference type="Gramene" id="AET6Gv20008400.4">
    <property type="protein sequence ID" value="AET6Gv20008400.4"/>
    <property type="gene ID" value="AET6Gv20008400"/>
</dbReference>
<protein>
    <submittedName>
        <fullName evidence="1">Uncharacterized protein</fullName>
    </submittedName>
</protein>
<reference evidence="1" key="5">
    <citation type="journal article" date="2021" name="G3 (Bethesda)">
        <title>Aegilops tauschii genome assembly Aet v5.0 features greater sequence contiguity and improved annotation.</title>
        <authorList>
            <person name="Wang L."/>
            <person name="Zhu T."/>
            <person name="Rodriguez J.C."/>
            <person name="Deal K.R."/>
            <person name="Dubcovsky J."/>
            <person name="McGuire P.E."/>
            <person name="Lux T."/>
            <person name="Spannagl M."/>
            <person name="Mayer K.F.X."/>
            <person name="Baldrich P."/>
            <person name="Meyers B.C."/>
            <person name="Huo N."/>
            <person name="Gu Y.Q."/>
            <person name="Zhou H."/>
            <person name="Devos K.M."/>
            <person name="Bennetzen J.L."/>
            <person name="Unver T."/>
            <person name="Budak H."/>
            <person name="Gulick P.J."/>
            <person name="Galiba G."/>
            <person name="Kalapos B."/>
            <person name="Nelson D.R."/>
            <person name="Li P."/>
            <person name="You F.M."/>
            <person name="Luo M.C."/>
            <person name="Dvorak J."/>
        </authorList>
    </citation>
    <scope>NUCLEOTIDE SEQUENCE [LARGE SCALE GENOMIC DNA]</scope>
    <source>
        <strain evidence="1">cv. AL8/78</strain>
    </source>
</reference>
<reference evidence="1" key="3">
    <citation type="journal article" date="2017" name="Nature">
        <title>Genome sequence of the progenitor of the wheat D genome Aegilops tauschii.</title>
        <authorList>
            <person name="Luo M.C."/>
            <person name="Gu Y.Q."/>
            <person name="Puiu D."/>
            <person name="Wang H."/>
            <person name="Twardziok S.O."/>
            <person name="Deal K.R."/>
            <person name="Huo N."/>
            <person name="Zhu T."/>
            <person name="Wang L."/>
            <person name="Wang Y."/>
            <person name="McGuire P.E."/>
            <person name="Liu S."/>
            <person name="Long H."/>
            <person name="Ramasamy R.K."/>
            <person name="Rodriguez J.C."/>
            <person name="Van S.L."/>
            <person name="Yuan L."/>
            <person name="Wang Z."/>
            <person name="Xia Z."/>
            <person name="Xiao L."/>
            <person name="Anderson O.D."/>
            <person name="Ouyang S."/>
            <person name="Liang Y."/>
            <person name="Zimin A.V."/>
            <person name="Pertea G."/>
            <person name="Qi P."/>
            <person name="Bennetzen J.L."/>
            <person name="Dai X."/>
            <person name="Dawson M.W."/>
            <person name="Muller H.G."/>
            <person name="Kugler K."/>
            <person name="Rivarola-Duarte L."/>
            <person name="Spannagl M."/>
            <person name="Mayer K.F.X."/>
            <person name="Lu F.H."/>
            <person name="Bevan M.W."/>
            <person name="Leroy P."/>
            <person name="Li P."/>
            <person name="You F.M."/>
            <person name="Sun Q."/>
            <person name="Liu Z."/>
            <person name="Lyons E."/>
            <person name="Wicker T."/>
            <person name="Salzberg S.L."/>
            <person name="Devos K.M."/>
            <person name="Dvorak J."/>
        </authorList>
    </citation>
    <scope>NUCLEOTIDE SEQUENCE [LARGE SCALE GENOMIC DNA]</scope>
    <source>
        <strain evidence="1">cv. AL8/78</strain>
    </source>
</reference>
<accession>A0A453MNS4</accession>
<dbReference type="Proteomes" id="UP000015105">
    <property type="component" value="Chromosome 6D"/>
</dbReference>
<name>A0A453MNS4_AEGTS</name>
<evidence type="ECO:0000313" key="1">
    <source>
        <dbReference type="EnsemblPlants" id="AET6Gv20008400.4"/>
    </source>
</evidence>